<comment type="caution">
    <text evidence="5">The sequence shown here is derived from an EMBL/GenBank/DDBJ whole genome shotgun (WGS) entry which is preliminary data.</text>
</comment>
<dbReference type="InterPro" id="IPR058727">
    <property type="entry name" value="Helical_Vwde"/>
</dbReference>
<dbReference type="Pfam" id="PF26129">
    <property type="entry name" value="Vwde"/>
    <property type="match status" value="1"/>
</dbReference>
<name>A0A8S3VAF2_MYTED</name>
<proteinExistence type="predicted"/>
<dbReference type="OrthoDB" id="6162269at2759"/>
<dbReference type="Gene3D" id="2.60.120.260">
    <property type="entry name" value="Galactose-binding domain-like"/>
    <property type="match status" value="1"/>
</dbReference>
<evidence type="ECO:0000313" key="5">
    <source>
        <dbReference type="EMBL" id="CAG2254197.1"/>
    </source>
</evidence>
<dbReference type="AlphaFoldDB" id="A0A8S3VAF2"/>
<evidence type="ECO:0000256" key="3">
    <source>
        <dbReference type="SAM" id="MobiDB-lite"/>
    </source>
</evidence>
<dbReference type="InterPro" id="IPR050969">
    <property type="entry name" value="Dev_Signal_Modulators"/>
</dbReference>
<accession>A0A8S3VAF2</accession>
<evidence type="ECO:0000313" key="6">
    <source>
        <dbReference type="Proteomes" id="UP000683360"/>
    </source>
</evidence>
<keyword evidence="6" id="KW-1185">Reference proteome</keyword>
<dbReference type="EMBL" id="CAJPWZ010003231">
    <property type="protein sequence ID" value="CAG2254197.1"/>
    <property type="molecule type" value="Genomic_DNA"/>
</dbReference>
<dbReference type="PANTHER" id="PTHR14949:SF57">
    <property type="entry name" value="EGF-LIKE DOMAIN-CONTAINING PROTEIN"/>
    <property type="match status" value="1"/>
</dbReference>
<organism evidence="5 6">
    <name type="scientific">Mytilus edulis</name>
    <name type="common">Blue mussel</name>
    <dbReference type="NCBI Taxonomy" id="6550"/>
    <lineage>
        <taxon>Eukaryota</taxon>
        <taxon>Metazoa</taxon>
        <taxon>Spiralia</taxon>
        <taxon>Lophotrochozoa</taxon>
        <taxon>Mollusca</taxon>
        <taxon>Bivalvia</taxon>
        <taxon>Autobranchia</taxon>
        <taxon>Pteriomorphia</taxon>
        <taxon>Mytilida</taxon>
        <taxon>Mytiloidea</taxon>
        <taxon>Mytilidae</taxon>
        <taxon>Mytilinae</taxon>
        <taxon>Mytilus</taxon>
    </lineage>
</organism>
<reference evidence="5" key="1">
    <citation type="submission" date="2021-03" db="EMBL/GenBank/DDBJ databases">
        <authorList>
            <person name="Bekaert M."/>
        </authorList>
    </citation>
    <scope>NUCLEOTIDE SEQUENCE</scope>
</reference>
<evidence type="ECO:0000256" key="1">
    <source>
        <dbReference type="ARBA" id="ARBA00022729"/>
    </source>
</evidence>
<dbReference type="Proteomes" id="UP000683360">
    <property type="component" value="Unassembled WGS sequence"/>
</dbReference>
<keyword evidence="1" id="KW-0732">Signal</keyword>
<feature type="domain" description="Vwde helical" evidence="4">
    <location>
        <begin position="348"/>
        <end position="432"/>
    </location>
</feature>
<keyword evidence="2" id="KW-1015">Disulfide bond</keyword>
<protein>
    <recommendedName>
        <fullName evidence="4">Vwde helical domain-containing protein</fullName>
    </recommendedName>
</protein>
<dbReference type="GO" id="GO:0009986">
    <property type="term" value="C:cell surface"/>
    <property type="evidence" value="ECO:0007669"/>
    <property type="project" value="TreeGrafter"/>
</dbReference>
<sequence length="724" mass="81236">MTSHSLRTTFKCKFEDVSNGEYVYDVYWYINDNSVTVHHNIPFHSIDTTDLLDSEWADQYNMNMKPDAYEYEVTEGEILNIAFTSTVPVGCDTSEQTSCSQSIYISTPTQQDRCDNGNGVQKRKIVFNGENCGIKLPSLDWNKPVFLKIRGYSDGIYNHADRTTYINLLTNSNAESSMLNIWRNLKVPEITVKVLDKDNVLTTRLCTSYNDPHITTFDGLYYHYMNVGEFVMYRNDNGPYWVTLPSGAEIRIVVSSNLITPIAIKPTVYDIEKTKGLCGHLSETKDATDDFKQRDGSHTGDTNTFGDSWKSSGLMHKIHRRSTTDSDDVTEFEPLTYNEDVVNTEIPKWLTEESANQTCQERLNHVVPTDLFGEIAGASDADFIEACILDIKLTGDTTFIQDTVRAMQTITLVEATRNETLSILKTDNGTQTILEYATSFLCSNNCSGNGNCTTGTCYCFDGFVGPGCSQEVNVPPSNISVPQEGLCGTRSRACRRTNIYGIFQHQMWCKRNHFQILENETVYISNGTVVKADYRNGFMVTCELQSSRRKRSIAETIIADGYEISVSNDGIHFGDSVRIIIYDELCHECNSTTITCIVLDGCPYFTTASAETTTLDETTTQTITTQDMTTNITSTQDFTTKPETDEMTSTVESTSKSTMYDVTTTPEVTTTPTTTDWMSTTVQQSTQKQQLMELLHQTVTTTSGLTIPTTQKSFIIRGYDENDN</sequence>
<gene>
    <name evidence="5" type="ORF">MEDL_65679</name>
</gene>
<feature type="region of interest" description="Disordered" evidence="3">
    <location>
        <begin position="636"/>
        <end position="660"/>
    </location>
</feature>
<dbReference type="PANTHER" id="PTHR14949">
    <property type="entry name" value="EGF-LIKE-DOMAIN, MULTIPLE 7, 8"/>
    <property type="match status" value="1"/>
</dbReference>
<dbReference type="Pfam" id="PF23106">
    <property type="entry name" value="EGF_Teneurin"/>
    <property type="match status" value="1"/>
</dbReference>
<feature type="compositionally biased region" description="Polar residues" evidence="3">
    <location>
        <begin position="636"/>
        <end position="657"/>
    </location>
</feature>
<evidence type="ECO:0000259" key="4">
    <source>
        <dbReference type="Pfam" id="PF26129"/>
    </source>
</evidence>
<dbReference type="GO" id="GO:0005576">
    <property type="term" value="C:extracellular region"/>
    <property type="evidence" value="ECO:0007669"/>
    <property type="project" value="TreeGrafter"/>
</dbReference>
<dbReference type="GO" id="GO:0005102">
    <property type="term" value="F:signaling receptor binding"/>
    <property type="evidence" value="ECO:0007669"/>
    <property type="project" value="TreeGrafter"/>
</dbReference>
<evidence type="ECO:0000256" key="2">
    <source>
        <dbReference type="ARBA" id="ARBA00023157"/>
    </source>
</evidence>